<dbReference type="EMBL" id="BIXY01000056">
    <property type="protein sequence ID" value="GCF09999.1"/>
    <property type="molecule type" value="Genomic_DNA"/>
</dbReference>
<evidence type="ECO:0000313" key="3">
    <source>
        <dbReference type="Proteomes" id="UP000322530"/>
    </source>
</evidence>
<evidence type="ECO:0000313" key="2">
    <source>
        <dbReference type="EMBL" id="GCF09999.1"/>
    </source>
</evidence>
<feature type="coiled-coil region" evidence="1">
    <location>
        <begin position="31"/>
        <end position="58"/>
    </location>
</feature>
<name>A0A5A5TG67_9CHLR</name>
<dbReference type="Proteomes" id="UP000322530">
    <property type="component" value="Unassembled WGS sequence"/>
</dbReference>
<organism evidence="2 3">
    <name type="scientific">Dictyobacter arantiisoli</name>
    <dbReference type="NCBI Taxonomy" id="2014874"/>
    <lineage>
        <taxon>Bacteria</taxon>
        <taxon>Bacillati</taxon>
        <taxon>Chloroflexota</taxon>
        <taxon>Ktedonobacteria</taxon>
        <taxon>Ktedonobacterales</taxon>
        <taxon>Dictyobacteraceae</taxon>
        <taxon>Dictyobacter</taxon>
    </lineage>
</organism>
<dbReference type="RefSeq" id="WP_149402900.1">
    <property type="nucleotide sequence ID" value="NZ_BIXY01000056.1"/>
</dbReference>
<evidence type="ECO:0000256" key="1">
    <source>
        <dbReference type="SAM" id="Coils"/>
    </source>
</evidence>
<reference evidence="2 3" key="1">
    <citation type="submission" date="2019-01" db="EMBL/GenBank/DDBJ databases">
        <title>Draft genome sequence of Dictyobacter sp. Uno17.</title>
        <authorList>
            <person name="Wang C.M."/>
            <person name="Zheng Y."/>
            <person name="Sakai Y."/>
            <person name="Abe K."/>
            <person name="Yokota A."/>
            <person name="Yabe S."/>
        </authorList>
    </citation>
    <scope>NUCLEOTIDE SEQUENCE [LARGE SCALE GENOMIC DNA]</scope>
    <source>
        <strain evidence="2 3">Uno17</strain>
    </source>
</reference>
<proteinExistence type="predicted"/>
<gene>
    <name evidence="2" type="ORF">KDI_35630</name>
</gene>
<comment type="caution">
    <text evidence="2">The sequence shown here is derived from an EMBL/GenBank/DDBJ whole genome shotgun (WGS) entry which is preliminary data.</text>
</comment>
<keyword evidence="3" id="KW-1185">Reference proteome</keyword>
<protein>
    <submittedName>
        <fullName evidence="2">Uncharacterized protein</fullName>
    </submittedName>
</protein>
<accession>A0A5A5TG67</accession>
<sequence>MLPVLCSLTFSIFCILILRQMLTARENQYLLKSQAQALSQLEEVHKQLEIQTQSMEMRRVMLEAGIQHLKYVQASLANGNFCLLN</sequence>
<dbReference type="AlphaFoldDB" id="A0A5A5TG67"/>
<keyword evidence="1" id="KW-0175">Coiled coil</keyword>